<sequence>MVNPSLETMGKGFPYLPLILTYAVAEKASTGNFKGMRSFFIYVFSGCPAGYGLTFEYFFHCGIKWLVARSEGLKVFSGLSCSQGCDIFSKIYQDSEERGCVF</sequence>
<keyword evidence="3" id="KW-1185">Reference proteome</keyword>
<evidence type="ECO:0000313" key="3">
    <source>
        <dbReference type="Proteomes" id="UP000321899"/>
    </source>
</evidence>
<evidence type="ECO:0000313" key="2">
    <source>
        <dbReference type="EMBL" id="TYT73333.1"/>
    </source>
</evidence>
<feature type="transmembrane region" description="Helical" evidence="1">
    <location>
        <begin position="39"/>
        <end position="59"/>
    </location>
</feature>
<organism evidence="2 3">
    <name type="scientific">Desulfobotulus mexicanus</name>
    <dbReference type="NCBI Taxonomy" id="2586642"/>
    <lineage>
        <taxon>Bacteria</taxon>
        <taxon>Pseudomonadati</taxon>
        <taxon>Thermodesulfobacteriota</taxon>
        <taxon>Desulfobacteria</taxon>
        <taxon>Desulfobacterales</taxon>
        <taxon>Desulfobacteraceae</taxon>
        <taxon>Desulfobotulus</taxon>
    </lineage>
</organism>
<evidence type="ECO:0000256" key="1">
    <source>
        <dbReference type="SAM" id="Phobius"/>
    </source>
</evidence>
<dbReference type="EMBL" id="VDMB01000034">
    <property type="protein sequence ID" value="TYT73333.1"/>
    <property type="molecule type" value="Genomic_DNA"/>
</dbReference>
<protein>
    <submittedName>
        <fullName evidence="2">Uncharacterized protein</fullName>
    </submittedName>
</protein>
<reference evidence="2 3" key="1">
    <citation type="submission" date="2019-06" db="EMBL/GenBank/DDBJ databases">
        <title>Desulfobotulus mexicanus sp. nov., a novel sulfate-reducing bacterium isolated from the sediment of an alkaline crater lake in Mexico.</title>
        <authorList>
            <person name="Hirschler-Rea A."/>
        </authorList>
    </citation>
    <scope>NUCLEOTIDE SEQUENCE [LARGE SCALE GENOMIC DNA]</scope>
    <source>
        <strain evidence="2 3">PAR22N</strain>
    </source>
</reference>
<name>A0A5S5MC92_9BACT</name>
<accession>A0A5S5MC92</accession>
<proteinExistence type="predicted"/>
<gene>
    <name evidence="2" type="ORF">FIM25_15580</name>
</gene>
<dbReference type="AlphaFoldDB" id="A0A5S5MC92"/>
<keyword evidence="1" id="KW-1133">Transmembrane helix</keyword>
<dbReference type="RefSeq" id="WP_139450784.1">
    <property type="nucleotide sequence ID" value="NZ_VDMB01000034.1"/>
</dbReference>
<dbReference type="Proteomes" id="UP000321899">
    <property type="component" value="Unassembled WGS sequence"/>
</dbReference>
<keyword evidence="1" id="KW-0472">Membrane</keyword>
<keyword evidence="1" id="KW-0812">Transmembrane</keyword>
<comment type="caution">
    <text evidence="2">The sequence shown here is derived from an EMBL/GenBank/DDBJ whole genome shotgun (WGS) entry which is preliminary data.</text>
</comment>